<evidence type="ECO:0000313" key="4">
    <source>
        <dbReference type="Proteomes" id="UP000240357"/>
    </source>
</evidence>
<accession>A0A2T2YGR3</accession>
<dbReference type="Proteomes" id="UP000240357">
    <property type="component" value="Unassembled WGS sequence"/>
</dbReference>
<dbReference type="EMBL" id="PYFT01000001">
    <property type="protein sequence ID" value="PSR54699.1"/>
    <property type="molecule type" value="Genomic_DNA"/>
</dbReference>
<dbReference type="Pfam" id="PF24681">
    <property type="entry name" value="Kelch_KLHDC2_KLHL20_DRC7"/>
    <property type="match status" value="1"/>
</dbReference>
<dbReference type="InterPro" id="IPR006652">
    <property type="entry name" value="Kelch_1"/>
</dbReference>
<keyword evidence="1" id="KW-0880">Kelch repeat</keyword>
<dbReference type="PANTHER" id="PTHR46344:SF27">
    <property type="entry name" value="KELCH REPEAT SUPERFAMILY PROTEIN"/>
    <property type="match status" value="1"/>
</dbReference>
<organism evidence="3 4">
    <name type="scientific">Adhaeribacter arboris</name>
    <dbReference type="NCBI Taxonomy" id="2072846"/>
    <lineage>
        <taxon>Bacteria</taxon>
        <taxon>Pseudomonadati</taxon>
        <taxon>Bacteroidota</taxon>
        <taxon>Cytophagia</taxon>
        <taxon>Cytophagales</taxon>
        <taxon>Hymenobacteraceae</taxon>
        <taxon>Adhaeribacter</taxon>
    </lineage>
</organism>
<dbReference type="SMART" id="SM00612">
    <property type="entry name" value="Kelch"/>
    <property type="match status" value="5"/>
</dbReference>
<dbReference type="Gene3D" id="2.120.10.80">
    <property type="entry name" value="Kelch-type beta propeller"/>
    <property type="match status" value="2"/>
</dbReference>
<dbReference type="OrthoDB" id="996574at2"/>
<dbReference type="AlphaFoldDB" id="A0A2T2YGR3"/>
<keyword evidence="4" id="KW-1185">Reference proteome</keyword>
<evidence type="ECO:0000256" key="1">
    <source>
        <dbReference type="ARBA" id="ARBA00022441"/>
    </source>
</evidence>
<reference evidence="3 4" key="1">
    <citation type="submission" date="2018-03" db="EMBL/GenBank/DDBJ databases">
        <title>Adhaeribacter sp. HMF7605 Genome sequencing and assembly.</title>
        <authorList>
            <person name="Kang H."/>
            <person name="Kang J."/>
            <person name="Cha I."/>
            <person name="Kim H."/>
            <person name="Joh K."/>
        </authorList>
    </citation>
    <scope>NUCLEOTIDE SEQUENCE [LARGE SCALE GENOMIC DNA]</scope>
    <source>
        <strain evidence="3 4">HMF7605</strain>
    </source>
</reference>
<dbReference type="InterPro" id="IPR015915">
    <property type="entry name" value="Kelch-typ_b-propeller"/>
</dbReference>
<evidence type="ECO:0000313" key="3">
    <source>
        <dbReference type="EMBL" id="PSR54699.1"/>
    </source>
</evidence>
<gene>
    <name evidence="3" type="ORF">AHMF7605_14875</name>
</gene>
<protein>
    <submittedName>
        <fullName evidence="3">Galactose oxidase</fullName>
    </submittedName>
</protein>
<sequence>MKKKITVVSGLLLISLVCFSFYGKILATWKAVTPENLPLPRHENAFARVGDSFYLLGGRQIKPVERYDTKTNRWEKRAAPPLEMSHFQAVTFKDEIYVVGAFTGGYPHETPIPRIYIYNPKQDAWREGPEIPADRRRGSAGVTVYQNKIYVVCGITDGHWDGQVSWFDEYNPATNTWRKLPDAPRTRDHVSIAVADNQLVVAGGRRSTARVDSVLNTTIAQVDVFDFKTNKWRTAPASQHIPTQRAGCTAVPLGSKVVIIGGESPQQVSHNETEAFDVKTNTWQKLTPMQTGRHGTQAIIYQGKIFIAAGSGNHGGGPELNSMEVME</sequence>
<dbReference type="SUPFAM" id="SSF117281">
    <property type="entry name" value="Kelch motif"/>
    <property type="match status" value="1"/>
</dbReference>
<dbReference type="PANTHER" id="PTHR46344">
    <property type="entry name" value="OS02G0202900 PROTEIN"/>
    <property type="match status" value="1"/>
</dbReference>
<name>A0A2T2YGR3_9BACT</name>
<comment type="caution">
    <text evidence="3">The sequence shown here is derived from an EMBL/GenBank/DDBJ whole genome shotgun (WGS) entry which is preliminary data.</text>
</comment>
<proteinExistence type="predicted"/>
<keyword evidence="2" id="KW-0677">Repeat</keyword>
<evidence type="ECO:0000256" key="2">
    <source>
        <dbReference type="ARBA" id="ARBA00022737"/>
    </source>
</evidence>
<dbReference type="RefSeq" id="WP_106930611.1">
    <property type="nucleotide sequence ID" value="NZ_PYFT01000001.1"/>
</dbReference>